<feature type="compositionally biased region" description="Gly residues" evidence="1">
    <location>
        <begin position="792"/>
        <end position="804"/>
    </location>
</feature>
<organism evidence="3 4">
    <name type="scientific">Leptomonas seymouri</name>
    <dbReference type="NCBI Taxonomy" id="5684"/>
    <lineage>
        <taxon>Eukaryota</taxon>
        <taxon>Discoba</taxon>
        <taxon>Euglenozoa</taxon>
        <taxon>Kinetoplastea</taxon>
        <taxon>Metakinetoplastina</taxon>
        <taxon>Trypanosomatida</taxon>
        <taxon>Trypanosomatidae</taxon>
        <taxon>Leishmaniinae</taxon>
        <taxon>Leptomonas</taxon>
    </lineage>
</organism>
<dbReference type="VEuPathDB" id="TriTrypDB:Lsey_0341_0020"/>
<feature type="region of interest" description="Disordered" evidence="1">
    <location>
        <begin position="1274"/>
        <end position="1316"/>
    </location>
</feature>
<feature type="compositionally biased region" description="Low complexity" evidence="1">
    <location>
        <begin position="161"/>
        <end position="172"/>
    </location>
</feature>
<protein>
    <submittedName>
        <fullName evidence="3">Putative mitochondrial DNA polymerase I protein C</fullName>
    </submittedName>
</protein>
<dbReference type="InterPro" id="IPR002298">
    <property type="entry name" value="DNA_polymerase_A"/>
</dbReference>
<dbReference type="SUPFAM" id="SSF56672">
    <property type="entry name" value="DNA/RNA polymerases"/>
    <property type="match status" value="1"/>
</dbReference>
<feature type="region of interest" description="Disordered" evidence="1">
    <location>
        <begin position="786"/>
        <end position="818"/>
    </location>
</feature>
<dbReference type="Gene3D" id="1.10.150.20">
    <property type="entry name" value="5' to 3' exonuclease, C-terminal subdomain"/>
    <property type="match status" value="1"/>
</dbReference>
<dbReference type="EMBL" id="LJSK01000341">
    <property type="protein sequence ID" value="KPI83667.1"/>
    <property type="molecule type" value="Genomic_DNA"/>
</dbReference>
<comment type="caution">
    <text evidence="3">The sequence shown here is derived from an EMBL/GenBank/DDBJ whole genome shotgun (WGS) entry which is preliminary data.</text>
</comment>
<dbReference type="Proteomes" id="UP000038009">
    <property type="component" value="Unassembled WGS sequence"/>
</dbReference>
<feature type="compositionally biased region" description="Low complexity" evidence="1">
    <location>
        <begin position="324"/>
        <end position="369"/>
    </location>
</feature>
<dbReference type="OMA" id="LPECHDR"/>
<feature type="compositionally biased region" description="Basic residues" evidence="1">
    <location>
        <begin position="1285"/>
        <end position="1298"/>
    </location>
</feature>
<dbReference type="GO" id="GO:0003677">
    <property type="term" value="F:DNA binding"/>
    <property type="evidence" value="ECO:0007669"/>
    <property type="project" value="InterPro"/>
</dbReference>
<feature type="compositionally biased region" description="Basic residues" evidence="1">
    <location>
        <begin position="91"/>
        <end position="103"/>
    </location>
</feature>
<dbReference type="OrthoDB" id="2320933at2759"/>
<dbReference type="InterPro" id="IPR043502">
    <property type="entry name" value="DNA/RNA_pol_sf"/>
</dbReference>
<dbReference type="GO" id="GO:0006261">
    <property type="term" value="P:DNA-templated DNA replication"/>
    <property type="evidence" value="ECO:0007669"/>
    <property type="project" value="InterPro"/>
</dbReference>
<feature type="region of interest" description="Disordered" evidence="1">
    <location>
        <begin position="320"/>
        <end position="369"/>
    </location>
</feature>
<evidence type="ECO:0000313" key="4">
    <source>
        <dbReference type="Proteomes" id="UP000038009"/>
    </source>
</evidence>
<name>A0A0N0P3H2_LEPSE</name>
<reference evidence="3 4" key="1">
    <citation type="journal article" date="2015" name="PLoS Pathog.">
        <title>Leptomonas seymouri: Adaptations to the Dixenous Life Cycle Analyzed by Genome Sequencing, Transcriptome Profiling and Co-infection with Leishmania donovani.</title>
        <authorList>
            <person name="Kraeva N."/>
            <person name="Butenko A."/>
            <person name="Hlavacova J."/>
            <person name="Kostygov A."/>
            <person name="Myskova J."/>
            <person name="Grybchuk D."/>
            <person name="Lestinova T."/>
            <person name="Votypka J."/>
            <person name="Volf P."/>
            <person name="Opperdoes F."/>
            <person name="Flegontov P."/>
            <person name="Lukes J."/>
            <person name="Yurchenko V."/>
        </authorList>
    </citation>
    <scope>NUCLEOTIDE SEQUENCE [LARGE SCALE GENOMIC DNA]</scope>
    <source>
        <strain evidence="3 4">ATCC 30220</strain>
    </source>
</reference>
<evidence type="ECO:0000313" key="3">
    <source>
        <dbReference type="EMBL" id="KPI83667.1"/>
    </source>
</evidence>
<dbReference type="PRINTS" id="PR00868">
    <property type="entry name" value="DNAPOLI"/>
</dbReference>
<accession>A0A0N0P3H2</accession>
<feature type="domain" description="DNA-directed DNA polymerase family A palm" evidence="2">
    <location>
        <begin position="1584"/>
        <end position="1827"/>
    </location>
</feature>
<dbReference type="PANTHER" id="PTHR10133">
    <property type="entry name" value="DNA POLYMERASE I"/>
    <property type="match status" value="1"/>
</dbReference>
<dbReference type="GO" id="GO:0003887">
    <property type="term" value="F:DNA-directed DNA polymerase activity"/>
    <property type="evidence" value="ECO:0007669"/>
    <property type="project" value="InterPro"/>
</dbReference>
<dbReference type="InterPro" id="IPR001098">
    <property type="entry name" value="DNA-dir_DNA_pol_A_palm_dom"/>
</dbReference>
<evidence type="ECO:0000259" key="2">
    <source>
        <dbReference type="SMART" id="SM00482"/>
    </source>
</evidence>
<sequence length="1874" mass="203345">MYRAVGARPTGTVTSTICCVPASALASLPSSLAAYTSPGGAFRSLSRVGGRKPRSELLLWALHTPTHFYHTSFTALAPSASNNNNGTGSPKRQRITKAQRVRQRATSSSMATTAAAAATKAESALPNPPAAASGGAARKRKARSSRSSPPPAARRSHTNHSSAASGTTATSSRQVQPTAYSPLKSSPYAAAPASAAYDDGTARSAVDEAGDSDVRGEQEVVSRDEYYTHVVERHEMDNEAGPEHDMTAEAEDVASPSMLHEEESAADLDGENSNVRSSADQERVEEEGGEDAKRAEGMDDLGEAEEVELAAELREVSDYTADEGANSTSSAAAAAAGDGTTASNGRTTGASPSSSTQQQQPSSGASTAAMPSIGSLLDFESPLNLRLATLTRQHGKAFRAIAVSMPETRATMNFDITFEDIASGARLVCKLDEVKSRYFEWISLFRASYVALFVPTLRSPNATLLQNAIGSARPARPPPPPGSYHPRLNEEADHLFFSYTKLREVISRKKKDTAINPQLLTVTVLNAYAEEWKNFIATPLSCAPQAFLLAAFNFQGQARDNSVGAMLNKELLQAQLGAAADSIVLYSSSGSQNARRRTGAIAASTAAASTGFLRSDSDRWSLIFVSAPARTAAGTAAIPPMQDLLTGQFVEPLTLSERNVIYIIGTGAAAESFGRFPLARKGRCAFSILLQDVESQLGLQRPHRSNVTAMLTQALDSFSRITWMGLMKEETGEPRTPHPSTAFYQLQRRSVQREIMPSFLEPVFAPGPRFMSQRGAPGSGTVDAMGRPMHGSSGGGGGRGGGGAGEHRGAHASTQSSKLVEQHIQVIFNNTERLNRETALRDKMRGRVAYFMHVTTASVTAARRADNPFSSRNGMVDVLGQLWPSLTLMNPPPVQHLSAKVNEKTGEMKEFVDPEAVLPDSLPLGPPDAPDPMDRAENAVLVGWDVKRILLFLRRSVKLRKFLYNGGKIWCAQYAQYLLKGFNHLHLSTMERTVLQFHDGPLQGAMQPLAKLKLIYETQLDVAVGTRQVSSLQHRMDGLLASMEMELQGLQIVPQSQVTYFSNTLRLDHERLEKLLQAKIMDFTQSMDDDVRQRINFRSPQDISTIIYGGGLCRHLGSRFIPMKPTKSPVTTLFPHAVCHVTGTPVPEPYTQAEALLSGGGGGASDSLTGSAITLRDVRKSLETIQHLCKRCTLDALVQQTAVVVVITKVKMGGLLEQISLYCPSATGPNARELTLRVAVDDIIPVMEKPDVVTVTQLKERIANYEPLKNLLPPAPVGYSDKSKHSGHARKSGGKRGGRGGANSSSGSGSGDGDAPPDLRNVLIFTNNSYDKLEPLVDTGVLAAIKKAIFGVEAAASTKHSATVAQLPGEPASLERICFADLSKAFPPPPQGADSFESDFSELSTPHSTTFSAKSNWEVHAKELVSLGGVEGALKSVVSQCASVIGTPRDAFRNAHPLPSSALQGLHGQEQASTPGMLWMVTPEKLYPLLRRFLRGKSASSGADAMERVTVLLSPYKDIDLSFFSALQQLRFTEKKMQLFEEGCLFRAVLPECHDRVHGELCHCVTATGRLSSQSPNLQNIPREEDLRRLIVSRFGAQGTMIEADYSQLEVVVLAALSRDPRMMQELRDNVDFHCMRVSLMTKEPYEDIMRKAKVIKDPQYIQLRQQAKVFSFQRQYGAGVATIATTTGLTEQEVERLIAAEEHHYKELSRYYQLVTSCVAAGADRLLRLRTLDTALWNANLRRVVMLTEPTSYFVVQTGSKFDFAKDRRSGPRLKNYPVQGLAGEIVQIMCGEVVRAFYKKRNYGEKAFLVNTVHDCVWVDAHKSVAEEVQADLKRIMGHTQETIAALWPDMKLDVPFKAEIHAGPSLGELSA</sequence>
<feature type="region of interest" description="Disordered" evidence="1">
    <location>
        <begin position="252"/>
        <end position="301"/>
    </location>
</feature>
<dbReference type="GO" id="GO:0006302">
    <property type="term" value="P:double-strand break repair"/>
    <property type="evidence" value="ECO:0007669"/>
    <property type="project" value="TreeGrafter"/>
</dbReference>
<keyword evidence="4" id="KW-1185">Reference proteome</keyword>
<dbReference type="PANTHER" id="PTHR10133:SF23">
    <property type="entry name" value="DNA-DIRECTED DNA POLYMERASE"/>
    <property type="match status" value="1"/>
</dbReference>
<gene>
    <name evidence="3" type="ORF">ABL78_7293</name>
</gene>
<feature type="compositionally biased region" description="Low complexity" evidence="1">
    <location>
        <begin position="105"/>
        <end position="136"/>
    </location>
</feature>
<feature type="compositionally biased region" description="Polar residues" evidence="1">
    <location>
        <begin position="78"/>
        <end position="90"/>
    </location>
</feature>
<dbReference type="Gene3D" id="3.30.70.370">
    <property type="match status" value="1"/>
</dbReference>
<feature type="compositionally biased region" description="Basic and acidic residues" evidence="1">
    <location>
        <begin position="212"/>
        <end position="225"/>
    </location>
</feature>
<feature type="compositionally biased region" description="Low complexity" evidence="1">
    <location>
        <begin position="179"/>
        <end position="197"/>
    </location>
</feature>
<evidence type="ECO:0000256" key="1">
    <source>
        <dbReference type="SAM" id="MobiDB-lite"/>
    </source>
</evidence>
<proteinExistence type="predicted"/>
<dbReference type="SMART" id="SM00482">
    <property type="entry name" value="POLAc"/>
    <property type="match status" value="1"/>
</dbReference>
<feature type="region of interest" description="Disordered" evidence="1">
    <location>
        <begin position="78"/>
        <end position="225"/>
    </location>
</feature>
<dbReference type="Pfam" id="PF00476">
    <property type="entry name" value="DNA_pol_A"/>
    <property type="match status" value="1"/>
</dbReference>